<name>A0A2N3XWD8_SACSN</name>
<protein>
    <recommendedName>
        <fullName evidence="2">AB hydrolase-1 domain-containing protein</fullName>
    </recommendedName>
</protein>
<evidence type="ECO:0000256" key="1">
    <source>
        <dbReference type="SAM" id="MobiDB-lite"/>
    </source>
</evidence>
<dbReference type="Gene3D" id="3.40.50.1820">
    <property type="entry name" value="alpha/beta hydrolase"/>
    <property type="match status" value="1"/>
</dbReference>
<dbReference type="PANTHER" id="PTHR37017">
    <property type="entry name" value="AB HYDROLASE-1 DOMAIN-CONTAINING PROTEIN-RELATED"/>
    <property type="match status" value="1"/>
</dbReference>
<organism evidence="3 4">
    <name type="scientific">Saccharopolyspora spinosa</name>
    <dbReference type="NCBI Taxonomy" id="60894"/>
    <lineage>
        <taxon>Bacteria</taxon>
        <taxon>Bacillati</taxon>
        <taxon>Actinomycetota</taxon>
        <taxon>Actinomycetes</taxon>
        <taxon>Pseudonocardiales</taxon>
        <taxon>Pseudonocardiaceae</taxon>
        <taxon>Saccharopolyspora</taxon>
    </lineage>
</organism>
<dbReference type="AlphaFoldDB" id="A0A2N3XWD8"/>
<evidence type="ECO:0000259" key="2">
    <source>
        <dbReference type="Pfam" id="PF12697"/>
    </source>
</evidence>
<feature type="region of interest" description="Disordered" evidence="1">
    <location>
        <begin position="186"/>
        <end position="217"/>
    </location>
</feature>
<comment type="caution">
    <text evidence="3">The sequence shown here is derived from an EMBL/GenBank/DDBJ whole genome shotgun (WGS) entry which is preliminary data.</text>
</comment>
<dbReference type="InterPro" id="IPR052897">
    <property type="entry name" value="Sec-Metab_Biosynth_Hydrolase"/>
</dbReference>
<sequence length="217" mass="23084">MPARYVHFRWFIHRLRRSGGVRVRRPDACGQIEESSLQRAGSWTTRPAMGTASGSIEQGNVLMISRRTFSKALTAGFATASLAGLSSAQASVGATAARNVVLVHGAYADGSSWSDVIERLQAAGLNVTSVQNPLTSLADDVAATRRALARQEGPTVLAAHSWGGTVISEAGLSRMSPVWFTSPLVHQTSARTTPPSRRGSRSRLRIPESSNSATSNN</sequence>
<dbReference type="Pfam" id="PF12697">
    <property type="entry name" value="Abhydrolase_6"/>
    <property type="match status" value="1"/>
</dbReference>
<dbReference type="GO" id="GO:0003824">
    <property type="term" value="F:catalytic activity"/>
    <property type="evidence" value="ECO:0007669"/>
    <property type="project" value="UniProtKB-ARBA"/>
</dbReference>
<evidence type="ECO:0000313" key="4">
    <source>
        <dbReference type="Proteomes" id="UP000233786"/>
    </source>
</evidence>
<gene>
    <name evidence="3" type="ORF">A8926_2658</name>
</gene>
<keyword evidence="4" id="KW-1185">Reference proteome</keyword>
<evidence type="ECO:0000313" key="3">
    <source>
        <dbReference type="EMBL" id="PKW14994.1"/>
    </source>
</evidence>
<dbReference type="EMBL" id="PJNB01000001">
    <property type="protein sequence ID" value="PKW14994.1"/>
    <property type="molecule type" value="Genomic_DNA"/>
</dbReference>
<dbReference type="InterPro" id="IPR000073">
    <property type="entry name" value="AB_hydrolase_1"/>
</dbReference>
<reference evidence="3" key="1">
    <citation type="submission" date="2017-12" db="EMBL/GenBank/DDBJ databases">
        <title>Sequencing the genomes of 1000 Actinobacteria strains.</title>
        <authorList>
            <person name="Klenk H.-P."/>
        </authorList>
    </citation>
    <scope>NUCLEOTIDE SEQUENCE [LARGE SCALE GENOMIC DNA]</scope>
    <source>
        <strain evidence="3">DSM 44228</strain>
    </source>
</reference>
<dbReference type="PANTHER" id="PTHR37017:SF11">
    <property type="entry name" value="ESTERASE_LIPASE_THIOESTERASE DOMAIN-CONTAINING PROTEIN"/>
    <property type="match status" value="1"/>
</dbReference>
<dbReference type="InterPro" id="IPR029058">
    <property type="entry name" value="AB_hydrolase_fold"/>
</dbReference>
<feature type="compositionally biased region" description="Polar residues" evidence="1">
    <location>
        <begin position="208"/>
        <end position="217"/>
    </location>
</feature>
<proteinExistence type="predicted"/>
<dbReference type="Proteomes" id="UP000233786">
    <property type="component" value="Unassembled WGS sequence"/>
</dbReference>
<accession>A0A2N3XWD8</accession>
<feature type="compositionally biased region" description="Low complexity" evidence="1">
    <location>
        <begin position="188"/>
        <end position="197"/>
    </location>
</feature>
<feature type="domain" description="AB hydrolase-1" evidence="2">
    <location>
        <begin position="100"/>
        <end position="177"/>
    </location>
</feature>
<dbReference type="STRING" id="994479.GCA_000194155_02780"/>
<dbReference type="SUPFAM" id="SSF53474">
    <property type="entry name" value="alpha/beta-Hydrolases"/>
    <property type="match status" value="1"/>
</dbReference>